<accession>A0A699YHF9</accession>
<reference evidence="1 2" key="1">
    <citation type="submission" date="2020-02" db="EMBL/GenBank/DDBJ databases">
        <title>Draft genome sequence of Haematococcus lacustris strain NIES-144.</title>
        <authorList>
            <person name="Morimoto D."/>
            <person name="Nakagawa S."/>
            <person name="Yoshida T."/>
            <person name="Sawayama S."/>
        </authorList>
    </citation>
    <scope>NUCLEOTIDE SEQUENCE [LARGE SCALE GENOMIC DNA]</scope>
    <source>
        <strain evidence="1 2">NIES-144</strain>
    </source>
</reference>
<dbReference type="Proteomes" id="UP000485058">
    <property type="component" value="Unassembled WGS sequence"/>
</dbReference>
<gene>
    <name evidence="1" type="ORF">HaLaN_04698</name>
</gene>
<feature type="non-terminal residue" evidence="1">
    <location>
        <position position="1"/>
    </location>
</feature>
<protein>
    <submittedName>
        <fullName evidence="1">Uncharacterized protein</fullName>
    </submittedName>
</protein>
<organism evidence="1 2">
    <name type="scientific">Haematococcus lacustris</name>
    <name type="common">Green alga</name>
    <name type="synonym">Haematococcus pluvialis</name>
    <dbReference type="NCBI Taxonomy" id="44745"/>
    <lineage>
        <taxon>Eukaryota</taxon>
        <taxon>Viridiplantae</taxon>
        <taxon>Chlorophyta</taxon>
        <taxon>core chlorophytes</taxon>
        <taxon>Chlorophyceae</taxon>
        <taxon>CS clade</taxon>
        <taxon>Chlamydomonadales</taxon>
        <taxon>Haematococcaceae</taxon>
        <taxon>Haematococcus</taxon>
    </lineage>
</organism>
<dbReference type="AlphaFoldDB" id="A0A699YHF9"/>
<proteinExistence type="predicted"/>
<evidence type="ECO:0000313" key="2">
    <source>
        <dbReference type="Proteomes" id="UP000485058"/>
    </source>
</evidence>
<dbReference type="EMBL" id="BLLF01000242">
    <property type="protein sequence ID" value="GFH09533.1"/>
    <property type="molecule type" value="Genomic_DNA"/>
</dbReference>
<sequence>MAAEVHRVPGTPKPSNVKLYMPAKEQELGPSKWKVQVSTDIAHDFEHPTDLYPELFKRTSIRGHQFGTPFSFTGDAGIFSLPSSASGNRPPSSAFTYTLEAAPAVIGHMANLLLERLHCQRVGDMAGLRAKFDYLIDTEQHHYTSSELLNVSADQGLNELVSAGQLQEGEWLRVLQEAKDGGNQPGPTRHYLELSREVQQEVQELIQQQTPKYILPPYCSTDTFQASVEDYLSDKPCEDLHPSSMWHMAVAEQLLHQELRRPVLDLCWDRLGKESWQSLMSNASRLLDMLHREAGSGATTDGADAPILHFERKLSLSMNAGGILARSDIIVPRAKHLIEIKTPMTPIKRNVGAERKGMHAKYENLWWIQALTYAVLCPVSIPVHKVSVVNLTAGEMFSLNVLSAEHPCPEGIHVLKRLAVLKNIFAEYKFSEDLTKPLFAQAFERYGIKAAAVPAAGGGAAADEDGEEG</sequence>
<keyword evidence="2" id="KW-1185">Reference proteome</keyword>
<comment type="caution">
    <text evidence="1">The sequence shown here is derived from an EMBL/GenBank/DDBJ whole genome shotgun (WGS) entry which is preliminary data.</text>
</comment>
<feature type="non-terminal residue" evidence="1">
    <location>
        <position position="469"/>
    </location>
</feature>
<name>A0A699YHF9_HAELA</name>
<evidence type="ECO:0000313" key="1">
    <source>
        <dbReference type="EMBL" id="GFH09533.1"/>
    </source>
</evidence>